<keyword evidence="1" id="KW-0732">Signal</keyword>
<gene>
    <name evidence="2" type="ORF">SELMODRAFT_410978</name>
</gene>
<dbReference type="Gramene" id="EFJ28552">
    <property type="protein sequence ID" value="EFJ28552"/>
    <property type="gene ID" value="SELMODRAFT_410978"/>
</dbReference>
<dbReference type="InParanoid" id="D8RHL9"/>
<dbReference type="EMBL" id="GL377579">
    <property type="protein sequence ID" value="EFJ28552.1"/>
    <property type="molecule type" value="Genomic_DNA"/>
</dbReference>
<organism evidence="3">
    <name type="scientific">Selaginella moellendorffii</name>
    <name type="common">Spikemoss</name>
    <dbReference type="NCBI Taxonomy" id="88036"/>
    <lineage>
        <taxon>Eukaryota</taxon>
        <taxon>Viridiplantae</taxon>
        <taxon>Streptophyta</taxon>
        <taxon>Embryophyta</taxon>
        <taxon>Tracheophyta</taxon>
        <taxon>Lycopodiopsida</taxon>
        <taxon>Selaginellales</taxon>
        <taxon>Selaginellaceae</taxon>
        <taxon>Selaginella</taxon>
    </lineage>
</organism>
<protein>
    <submittedName>
        <fullName evidence="2">Uncharacterized protein</fullName>
    </submittedName>
</protein>
<dbReference type="Proteomes" id="UP000001514">
    <property type="component" value="Unassembled WGS sequence"/>
</dbReference>
<feature type="chain" id="PRO_5003121822" evidence="1">
    <location>
        <begin position="24"/>
        <end position="175"/>
    </location>
</feature>
<evidence type="ECO:0000256" key="1">
    <source>
        <dbReference type="SAM" id="SignalP"/>
    </source>
</evidence>
<dbReference type="AlphaFoldDB" id="D8RHL9"/>
<sequence>MGIKLEILVALAILYLPGSYLHAYPDRGVLNYLSAMLRERTNTDLEYEKKAEQTNWSCWKQQDTEAHRCCKPAAKQDPSPKELRCMYYIRRHQWILDPQLNTSGVFICHTEAVPQFGVSSQTHPVLILVAVADGEVGHAEPAAHLRPEETIVETAVMHAEADNLFSHPSLHADKS</sequence>
<name>D8RHL9_SELML</name>
<feature type="signal peptide" evidence="1">
    <location>
        <begin position="1"/>
        <end position="23"/>
    </location>
</feature>
<keyword evidence="3" id="KW-1185">Reference proteome</keyword>
<accession>D8RHL9</accession>
<evidence type="ECO:0000313" key="2">
    <source>
        <dbReference type="EMBL" id="EFJ28552.1"/>
    </source>
</evidence>
<dbReference type="HOGENOM" id="CLU_1535103_0_0_1"/>
<dbReference type="KEGG" id="smo:SELMODRAFT_410978"/>
<proteinExistence type="predicted"/>
<evidence type="ECO:0000313" key="3">
    <source>
        <dbReference type="Proteomes" id="UP000001514"/>
    </source>
</evidence>
<reference evidence="2 3" key="1">
    <citation type="journal article" date="2011" name="Science">
        <title>The Selaginella genome identifies genetic changes associated with the evolution of vascular plants.</title>
        <authorList>
            <person name="Banks J.A."/>
            <person name="Nishiyama T."/>
            <person name="Hasebe M."/>
            <person name="Bowman J.L."/>
            <person name="Gribskov M."/>
            <person name="dePamphilis C."/>
            <person name="Albert V.A."/>
            <person name="Aono N."/>
            <person name="Aoyama T."/>
            <person name="Ambrose B.A."/>
            <person name="Ashton N.W."/>
            <person name="Axtell M.J."/>
            <person name="Barker E."/>
            <person name="Barker M.S."/>
            <person name="Bennetzen J.L."/>
            <person name="Bonawitz N.D."/>
            <person name="Chapple C."/>
            <person name="Cheng C."/>
            <person name="Correa L.G."/>
            <person name="Dacre M."/>
            <person name="DeBarry J."/>
            <person name="Dreyer I."/>
            <person name="Elias M."/>
            <person name="Engstrom E.M."/>
            <person name="Estelle M."/>
            <person name="Feng L."/>
            <person name="Finet C."/>
            <person name="Floyd S.K."/>
            <person name="Frommer W.B."/>
            <person name="Fujita T."/>
            <person name="Gramzow L."/>
            <person name="Gutensohn M."/>
            <person name="Harholt J."/>
            <person name="Hattori M."/>
            <person name="Heyl A."/>
            <person name="Hirai T."/>
            <person name="Hiwatashi Y."/>
            <person name="Ishikawa M."/>
            <person name="Iwata M."/>
            <person name="Karol K.G."/>
            <person name="Koehler B."/>
            <person name="Kolukisaoglu U."/>
            <person name="Kubo M."/>
            <person name="Kurata T."/>
            <person name="Lalonde S."/>
            <person name="Li K."/>
            <person name="Li Y."/>
            <person name="Litt A."/>
            <person name="Lyons E."/>
            <person name="Manning G."/>
            <person name="Maruyama T."/>
            <person name="Michael T.P."/>
            <person name="Mikami K."/>
            <person name="Miyazaki S."/>
            <person name="Morinaga S."/>
            <person name="Murata T."/>
            <person name="Mueller-Roeber B."/>
            <person name="Nelson D.R."/>
            <person name="Obara M."/>
            <person name="Oguri Y."/>
            <person name="Olmstead R.G."/>
            <person name="Onodera N."/>
            <person name="Petersen B.L."/>
            <person name="Pils B."/>
            <person name="Prigge M."/>
            <person name="Rensing S.A."/>
            <person name="Riano-Pachon D.M."/>
            <person name="Roberts A.W."/>
            <person name="Sato Y."/>
            <person name="Scheller H.V."/>
            <person name="Schulz B."/>
            <person name="Schulz C."/>
            <person name="Shakirov E.V."/>
            <person name="Shibagaki N."/>
            <person name="Shinohara N."/>
            <person name="Shippen D.E."/>
            <person name="Soerensen I."/>
            <person name="Sotooka R."/>
            <person name="Sugimoto N."/>
            <person name="Sugita M."/>
            <person name="Sumikawa N."/>
            <person name="Tanurdzic M."/>
            <person name="Theissen G."/>
            <person name="Ulvskov P."/>
            <person name="Wakazuki S."/>
            <person name="Weng J.K."/>
            <person name="Willats W.W."/>
            <person name="Wipf D."/>
            <person name="Wolf P.G."/>
            <person name="Yang L."/>
            <person name="Zimmer A.D."/>
            <person name="Zhu Q."/>
            <person name="Mitros T."/>
            <person name="Hellsten U."/>
            <person name="Loque D."/>
            <person name="Otillar R."/>
            <person name="Salamov A."/>
            <person name="Schmutz J."/>
            <person name="Shapiro H."/>
            <person name="Lindquist E."/>
            <person name="Lucas S."/>
            <person name="Rokhsar D."/>
            <person name="Grigoriev I.V."/>
        </authorList>
    </citation>
    <scope>NUCLEOTIDE SEQUENCE [LARGE SCALE GENOMIC DNA]</scope>
</reference>